<name>A0ABV8SAL3_9BACL</name>
<gene>
    <name evidence="2" type="ORF">ACFO1S_11010</name>
</gene>
<dbReference type="GO" id="GO:0016787">
    <property type="term" value="F:hydrolase activity"/>
    <property type="evidence" value="ECO:0007669"/>
    <property type="project" value="UniProtKB-KW"/>
</dbReference>
<protein>
    <submittedName>
        <fullName evidence="2">Metal-dependent hydrolase</fullName>
    </submittedName>
</protein>
<keyword evidence="2" id="KW-0378">Hydrolase</keyword>
<keyword evidence="1" id="KW-0812">Transmembrane</keyword>
<comment type="caution">
    <text evidence="2">The sequence shown here is derived from an EMBL/GenBank/DDBJ whole genome shotgun (WGS) entry which is preliminary data.</text>
</comment>
<dbReference type="EMBL" id="JBHSED010000016">
    <property type="protein sequence ID" value="MFC4303968.1"/>
    <property type="molecule type" value="Genomic_DNA"/>
</dbReference>
<dbReference type="Proteomes" id="UP001595755">
    <property type="component" value="Unassembled WGS sequence"/>
</dbReference>
<feature type="transmembrane region" description="Helical" evidence="1">
    <location>
        <begin position="166"/>
        <end position="184"/>
    </location>
</feature>
<accession>A0ABV8SAL3</accession>
<feature type="transmembrane region" description="Helical" evidence="1">
    <location>
        <begin position="21"/>
        <end position="43"/>
    </location>
</feature>
<feature type="transmembrane region" description="Helical" evidence="1">
    <location>
        <begin position="89"/>
        <end position="110"/>
    </location>
</feature>
<evidence type="ECO:0000256" key="1">
    <source>
        <dbReference type="SAM" id="Phobius"/>
    </source>
</evidence>
<evidence type="ECO:0000313" key="3">
    <source>
        <dbReference type="Proteomes" id="UP001595755"/>
    </source>
</evidence>
<dbReference type="InterPro" id="IPR007404">
    <property type="entry name" value="YdjM-like"/>
</dbReference>
<proteinExistence type="predicted"/>
<dbReference type="Pfam" id="PF04307">
    <property type="entry name" value="YdjM"/>
    <property type="match status" value="1"/>
</dbReference>
<keyword evidence="1" id="KW-1133">Transmembrane helix</keyword>
<feature type="transmembrane region" description="Helical" evidence="1">
    <location>
        <begin position="63"/>
        <end position="80"/>
    </location>
</feature>
<reference evidence="3" key="1">
    <citation type="journal article" date="2019" name="Int. J. Syst. Evol. Microbiol.">
        <title>The Global Catalogue of Microorganisms (GCM) 10K type strain sequencing project: providing services to taxonomists for standard genome sequencing and annotation.</title>
        <authorList>
            <consortium name="The Broad Institute Genomics Platform"/>
            <consortium name="The Broad Institute Genome Sequencing Center for Infectious Disease"/>
            <person name="Wu L."/>
            <person name="Ma J."/>
        </authorList>
    </citation>
    <scope>NUCLEOTIDE SEQUENCE [LARGE SCALE GENOMIC DNA]</scope>
    <source>
        <strain evidence="3">CGMCC 4.1641</strain>
    </source>
</reference>
<evidence type="ECO:0000313" key="2">
    <source>
        <dbReference type="EMBL" id="MFC4303968.1"/>
    </source>
</evidence>
<keyword evidence="1" id="KW-0472">Membrane</keyword>
<dbReference type="RefSeq" id="WP_204601981.1">
    <property type="nucleotide sequence ID" value="NZ_JBHSED010000016.1"/>
</dbReference>
<feature type="transmembrane region" description="Helical" evidence="1">
    <location>
        <begin position="130"/>
        <end position="154"/>
    </location>
</feature>
<keyword evidence="3" id="KW-1185">Reference proteome</keyword>
<sequence length="190" mass="20383">MFAGHFGLAAAIRPKAPEVPLWTLMLSTQLLDVAFVPLFLTGVETIDDRHGSGYGDAIIHADYTHSLLGALLLSLLALWLGRRLWGRRAGWIVGGVAFSHWLLDLVVHRADMPFLPGNLGNLPLLGLGVWKYEGVAIGLEIALLAAGLILYARSIPKAATPRTKKAAYLSTAALGLSLAFALVMDTTSLF</sequence>
<organism evidence="2 3">
    <name type="scientific">Cohnella boryungensis</name>
    <dbReference type="NCBI Taxonomy" id="768479"/>
    <lineage>
        <taxon>Bacteria</taxon>
        <taxon>Bacillati</taxon>
        <taxon>Bacillota</taxon>
        <taxon>Bacilli</taxon>
        <taxon>Bacillales</taxon>
        <taxon>Paenibacillaceae</taxon>
        <taxon>Cohnella</taxon>
    </lineage>
</organism>